<dbReference type="OrthoDB" id="7284210at2"/>
<accession>A0A246JS49</accession>
<protein>
    <submittedName>
        <fullName evidence="2">Conjugal transfer protein TraD</fullName>
    </submittedName>
</protein>
<dbReference type="InterPro" id="IPR009444">
    <property type="entry name" value="Conjugal_tfr_TraD_a-type"/>
</dbReference>
<proteinExistence type="predicted"/>
<dbReference type="Proteomes" id="UP000197361">
    <property type="component" value="Unassembled WGS sequence"/>
</dbReference>
<keyword evidence="3" id="KW-1185">Reference proteome</keyword>
<organism evidence="2 3">
    <name type="scientific">Sphingopyxis bauzanensis</name>
    <dbReference type="NCBI Taxonomy" id="651663"/>
    <lineage>
        <taxon>Bacteria</taxon>
        <taxon>Pseudomonadati</taxon>
        <taxon>Pseudomonadota</taxon>
        <taxon>Alphaproteobacteria</taxon>
        <taxon>Sphingomonadales</taxon>
        <taxon>Sphingomonadaceae</taxon>
        <taxon>Sphingopyxis</taxon>
    </lineage>
</organism>
<evidence type="ECO:0000313" key="2">
    <source>
        <dbReference type="EMBL" id="OWQ95837.1"/>
    </source>
</evidence>
<evidence type="ECO:0000313" key="3">
    <source>
        <dbReference type="Proteomes" id="UP000197361"/>
    </source>
</evidence>
<name>A0A246JS49_9SPHN</name>
<feature type="compositionally biased region" description="Pro residues" evidence="1">
    <location>
        <begin position="98"/>
        <end position="107"/>
    </location>
</feature>
<sequence>MRKPRDFDAELQALTDKAKALKSKKQGQLGELVIATGADAVSIEQLAGALIEAVSADAARKETWRKSGAAFFGGNGSGSRKGAGGNAGGASASGTGAQPPPGEAGAA</sequence>
<evidence type="ECO:0000256" key="1">
    <source>
        <dbReference type="SAM" id="MobiDB-lite"/>
    </source>
</evidence>
<comment type="caution">
    <text evidence="2">The sequence shown here is derived from an EMBL/GenBank/DDBJ whole genome shotgun (WGS) entry which is preliminary data.</text>
</comment>
<gene>
    <name evidence="2" type="ORF">CDQ92_13820</name>
</gene>
<feature type="region of interest" description="Disordered" evidence="1">
    <location>
        <begin position="68"/>
        <end position="107"/>
    </location>
</feature>
<dbReference type="EMBL" id="NISK01000003">
    <property type="protein sequence ID" value="OWQ95837.1"/>
    <property type="molecule type" value="Genomic_DNA"/>
</dbReference>
<dbReference type="AlphaFoldDB" id="A0A246JS49"/>
<feature type="compositionally biased region" description="Gly residues" evidence="1">
    <location>
        <begin position="71"/>
        <end position="88"/>
    </location>
</feature>
<dbReference type="Pfam" id="PF06412">
    <property type="entry name" value="TraD"/>
    <property type="match status" value="1"/>
</dbReference>
<reference evidence="2 3" key="1">
    <citation type="journal article" date="2010" name="Int. J. Syst. Evol. Microbiol.">
        <title>Sphingopyxis bauzanensis sp. nov., a psychrophilic bacterium isolated from soil.</title>
        <authorList>
            <person name="Zhang D.C."/>
            <person name="Liu H.C."/>
            <person name="Xin Y.H."/>
            <person name="Zhou Y.G."/>
            <person name="Schinner F."/>
            <person name="Margesin R."/>
        </authorList>
    </citation>
    <scope>NUCLEOTIDE SEQUENCE [LARGE SCALE GENOMIC DNA]</scope>
    <source>
        <strain evidence="2 3">DSM 22271</strain>
    </source>
</reference>
<dbReference type="RefSeq" id="WP_088441939.1">
    <property type="nucleotide sequence ID" value="NZ_BMMC01000002.1"/>
</dbReference>